<dbReference type="Gene3D" id="1.20.1420.30">
    <property type="entry name" value="NCX, central ion-binding region"/>
    <property type="match status" value="2"/>
</dbReference>
<dbReference type="Pfam" id="PF01699">
    <property type="entry name" value="Na_Ca_ex"/>
    <property type="match status" value="2"/>
</dbReference>
<dbReference type="InterPro" id="IPR004837">
    <property type="entry name" value="NaCa_Exmemb"/>
</dbReference>
<feature type="transmembrane region" description="Helical" evidence="5">
    <location>
        <begin position="208"/>
        <end position="232"/>
    </location>
</feature>
<name>A0A0U3ATH0_9ALTE</name>
<evidence type="ECO:0000256" key="1">
    <source>
        <dbReference type="ARBA" id="ARBA00004141"/>
    </source>
</evidence>
<dbReference type="GO" id="GO:0008273">
    <property type="term" value="F:calcium, potassium:sodium antiporter activity"/>
    <property type="evidence" value="ECO:0007669"/>
    <property type="project" value="TreeGrafter"/>
</dbReference>
<keyword evidence="4 5" id="KW-0472">Membrane</keyword>
<evidence type="ECO:0000256" key="3">
    <source>
        <dbReference type="ARBA" id="ARBA00022989"/>
    </source>
</evidence>
<keyword evidence="8" id="KW-1185">Reference proteome</keyword>
<feature type="transmembrane region" description="Helical" evidence="5">
    <location>
        <begin position="131"/>
        <end position="151"/>
    </location>
</feature>
<proteinExistence type="predicted"/>
<dbReference type="InterPro" id="IPR044880">
    <property type="entry name" value="NCX_ion-bd_dom_sf"/>
</dbReference>
<evidence type="ECO:0000256" key="2">
    <source>
        <dbReference type="ARBA" id="ARBA00022692"/>
    </source>
</evidence>
<dbReference type="EMBL" id="CP013650">
    <property type="protein sequence ID" value="ALS97391.1"/>
    <property type="molecule type" value="Genomic_DNA"/>
</dbReference>
<feature type="transmembrane region" description="Helical" evidence="5">
    <location>
        <begin position="244"/>
        <end position="263"/>
    </location>
</feature>
<feature type="transmembrane region" description="Helical" evidence="5">
    <location>
        <begin position="6"/>
        <end position="33"/>
    </location>
</feature>
<feature type="domain" description="Sodium/calcium exchanger membrane region" evidence="6">
    <location>
        <begin position="7"/>
        <end position="142"/>
    </location>
</feature>
<dbReference type="GO" id="GO:0005262">
    <property type="term" value="F:calcium channel activity"/>
    <property type="evidence" value="ECO:0007669"/>
    <property type="project" value="TreeGrafter"/>
</dbReference>
<dbReference type="OrthoDB" id="9794225at2"/>
<dbReference type="PANTHER" id="PTHR10846:SF8">
    <property type="entry name" value="INNER MEMBRANE PROTEIN YRBG"/>
    <property type="match status" value="1"/>
</dbReference>
<dbReference type="RefSeq" id="WP_062476375.1">
    <property type="nucleotide sequence ID" value="NZ_CP013650.1"/>
</dbReference>
<evidence type="ECO:0000313" key="8">
    <source>
        <dbReference type="Proteomes" id="UP000068447"/>
    </source>
</evidence>
<dbReference type="Proteomes" id="UP000068447">
    <property type="component" value="Chromosome"/>
</dbReference>
<dbReference type="GO" id="GO:0006874">
    <property type="term" value="P:intracellular calcium ion homeostasis"/>
    <property type="evidence" value="ECO:0007669"/>
    <property type="project" value="TreeGrafter"/>
</dbReference>
<evidence type="ECO:0000259" key="6">
    <source>
        <dbReference type="Pfam" id="PF01699"/>
    </source>
</evidence>
<feature type="transmembrane region" description="Helical" evidence="5">
    <location>
        <begin position="75"/>
        <end position="95"/>
    </location>
</feature>
<evidence type="ECO:0000256" key="4">
    <source>
        <dbReference type="ARBA" id="ARBA00023136"/>
    </source>
</evidence>
<organism evidence="7 8">
    <name type="scientific">Lacimicrobium alkaliphilum</name>
    <dbReference type="NCBI Taxonomy" id="1526571"/>
    <lineage>
        <taxon>Bacteria</taxon>
        <taxon>Pseudomonadati</taxon>
        <taxon>Pseudomonadota</taxon>
        <taxon>Gammaproteobacteria</taxon>
        <taxon>Alteromonadales</taxon>
        <taxon>Alteromonadaceae</taxon>
        <taxon>Lacimicrobium</taxon>
    </lineage>
</organism>
<dbReference type="KEGG" id="lal:AT746_03270"/>
<feature type="transmembrane region" description="Helical" evidence="5">
    <location>
        <begin position="40"/>
        <end position="63"/>
    </location>
</feature>
<dbReference type="PANTHER" id="PTHR10846">
    <property type="entry name" value="SODIUM/POTASSIUM/CALCIUM EXCHANGER"/>
    <property type="match status" value="1"/>
</dbReference>
<sequence length="318" mass="33401">MPITHSVIFIVGLLVLSWSADRFVTGAAGLAACFGIRPMLIGMTIMAMGSSAPEILVAISASLSGKNNLAIGNAIGSNIANIGLVLGMTAMLRPLQVASVTLKREMPVVLAVSVIAAFLLADSFLSRTEGGLLLAVFVATIGALIGLSLTAGSSDPLVQELTAEVNTRHKPINYLLWLLIGMILLPVSAHYMVDSALAIAHFYGISDLVIGLTIIAIGTSLPELAACIASVLKKEQDLALGNILGSNIFNILAVLAMPALLSPGKIDPQVIHRDVPVMLLLTGLLIFFSFAIRGKRRIENWQGGLLLAAYIAFQVSLL</sequence>
<dbReference type="InterPro" id="IPR004481">
    <property type="entry name" value="K/Na/Ca-exchanger"/>
</dbReference>
<dbReference type="NCBIfam" id="TIGR00367">
    <property type="entry name" value="calcium/sodium antiporter"/>
    <property type="match status" value="1"/>
</dbReference>
<keyword evidence="2 5" id="KW-0812">Transmembrane</keyword>
<feature type="transmembrane region" description="Helical" evidence="5">
    <location>
        <begin position="275"/>
        <end position="292"/>
    </location>
</feature>
<evidence type="ECO:0000256" key="5">
    <source>
        <dbReference type="SAM" id="Phobius"/>
    </source>
</evidence>
<evidence type="ECO:0000313" key="7">
    <source>
        <dbReference type="EMBL" id="ALS97391.1"/>
    </source>
</evidence>
<dbReference type="AlphaFoldDB" id="A0A0U3ATH0"/>
<keyword evidence="3 5" id="KW-1133">Transmembrane helix</keyword>
<accession>A0A0U3ATH0</accession>
<reference evidence="7 8" key="1">
    <citation type="submission" date="2015-12" db="EMBL/GenBank/DDBJ databases">
        <title>Complete genome of Lacimicrobium alkaliphilum KCTC 32984.</title>
        <authorList>
            <person name="Kim S.-G."/>
            <person name="Lee Y.-J."/>
        </authorList>
    </citation>
    <scope>NUCLEOTIDE SEQUENCE [LARGE SCALE GENOMIC DNA]</scope>
    <source>
        <strain evidence="7 8">YelD216</strain>
    </source>
</reference>
<comment type="subcellular location">
    <subcellularLocation>
        <location evidence="1">Membrane</location>
        <topology evidence="1">Multi-pass membrane protein</topology>
    </subcellularLocation>
</comment>
<protein>
    <submittedName>
        <fullName evidence="7">Calcium:proton antiporter</fullName>
    </submittedName>
</protein>
<feature type="domain" description="Sodium/calcium exchanger membrane region" evidence="6">
    <location>
        <begin position="174"/>
        <end position="315"/>
    </location>
</feature>
<dbReference type="STRING" id="1526571.AT746_03270"/>
<dbReference type="GO" id="GO:0005886">
    <property type="term" value="C:plasma membrane"/>
    <property type="evidence" value="ECO:0007669"/>
    <property type="project" value="TreeGrafter"/>
</dbReference>
<feature type="transmembrane region" description="Helical" evidence="5">
    <location>
        <begin position="172"/>
        <end position="193"/>
    </location>
</feature>
<gene>
    <name evidence="7" type="ORF">AT746_03270</name>
</gene>